<keyword evidence="1" id="KW-1133">Transmembrane helix</keyword>
<accession>A0A2Z2KIS3</accession>
<evidence type="ECO:0000256" key="1">
    <source>
        <dbReference type="SAM" id="Phobius"/>
    </source>
</evidence>
<name>A0A2Z2KIS3_9BACL</name>
<keyword evidence="1" id="KW-0472">Membrane</keyword>
<protein>
    <recommendedName>
        <fullName evidence="4">DUF2812 domain-containing protein</fullName>
    </recommendedName>
</protein>
<dbReference type="Proteomes" id="UP000249890">
    <property type="component" value="Chromosome"/>
</dbReference>
<gene>
    <name evidence="2" type="ORF">B9T62_08340</name>
</gene>
<dbReference type="Pfam" id="PF11193">
    <property type="entry name" value="DUF2812"/>
    <property type="match status" value="1"/>
</dbReference>
<dbReference type="AlphaFoldDB" id="A0A2Z2KIS3"/>
<dbReference type="InterPro" id="IPR021359">
    <property type="entry name" value="DUF2812"/>
</dbReference>
<organism evidence="2 3">
    <name type="scientific">Paenibacillus donghaensis</name>
    <dbReference type="NCBI Taxonomy" id="414771"/>
    <lineage>
        <taxon>Bacteria</taxon>
        <taxon>Bacillati</taxon>
        <taxon>Bacillota</taxon>
        <taxon>Bacilli</taxon>
        <taxon>Bacillales</taxon>
        <taxon>Paenibacillaceae</taxon>
        <taxon>Paenibacillus</taxon>
    </lineage>
</organism>
<dbReference type="KEGG" id="pdh:B9T62_08340"/>
<reference evidence="2 3" key="1">
    <citation type="submission" date="2017-06" db="EMBL/GenBank/DDBJ databases">
        <title>Complete genome sequence of Paenibacillus donghaensis KCTC 13049T isolated from East Sea sediment, South Korea.</title>
        <authorList>
            <person name="Jung B.K."/>
            <person name="Hong S.-J."/>
            <person name="Shin J.-H."/>
        </authorList>
    </citation>
    <scope>NUCLEOTIDE SEQUENCE [LARGE SCALE GENOMIC DNA]</scope>
    <source>
        <strain evidence="2 3">KCTC 13049</strain>
    </source>
</reference>
<dbReference type="EMBL" id="CP021780">
    <property type="protein sequence ID" value="ASA20792.1"/>
    <property type="molecule type" value="Genomic_DNA"/>
</dbReference>
<sequence>MRKFKFFTNFDKEESWLTDMARQGYRFTKKTAFGYEFKPERSENSTIKMDYRIFKKREDFDDYCSLFADSGWEHITGTKSSGYQYFKKKGTQGSEEIFSDVDSRAGRYKRLSNMWAMLACSFILVLAALISTDAIDLEALLDPKLLYYTPGLWDLNGVAFWRAFLFETPFALGRGFMWILLPFIIMIYLYFAFKANKQYKRTQEDKLTHK</sequence>
<feature type="transmembrane region" description="Helical" evidence="1">
    <location>
        <begin position="114"/>
        <end position="135"/>
    </location>
</feature>
<evidence type="ECO:0000313" key="3">
    <source>
        <dbReference type="Proteomes" id="UP000249890"/>
    </source>
</evidence>
<keyword evidence="3" id="KW-1185">Reference proteome</keyword>
<feature type="transmembrane region" description="Helical" evidence="1">
    <location>
        <begin position="175"/>
        <end position="193"/>
    </location>
</feature>
<proteinExistence type="predicted"/>
<dbReference type="RefSeq" id="WP_087914810.1">
    <property type="nucleotide sequence ID" value="NZ_CP021780.1"/>
</dbReference>
<evidence type="ECO:0008006" key="4">
    <source>
        <dbReference type="Google" id="ProtNLM"/>
    </source>
</evidence>
<keyword evidence="1" id="KW-0812">Transmembrane</keyword>
<evidence type="ECO:0000313" key="2">
    <source>
        <dbReference type="EMBL" id="ASA20792.1"/>
    </source>
</evidence>
<dbReference type="OrthoDB" id="8757095at2"/>